<dbReference type="Proteomes" id="UP000595140">
    <property type="component" value="Unassembled WGS sequence"/>
</dbReference>
<dbReference type="GO" id="GO:0008270">
    <property type="term" value="F:zinc ion binding"/>
    <property type="evidence" value="ECO:0007669"/>
    <property type="project" value="UniProtKB-KW"/>
</dbReference>
<evidence type="ECO:0000313" key="4">
    <source>
        <dbReference type="EMBL" id="VFR01045.1"/>
    </source>
</evidence>
<dbReference type="OrthoDB" id="7920740at2759"/>
<keyword evidence="1" id="KW-0862">Zinc</keyword>
<gene>
    <name evidence="4" type="ORF">CCAM_LOCUS42820</name>
</gene>
<feature type="region of interest" description="Disordered" evidence="2">
    <location>
        <begin position="769"/>
        <end position="792"/>
    </location>
</feature>
<dbReference type="PANTHER" id="PTHR34676">
    <property type="entry name" value="DUF4219 DOMAIN-CONTAINING PROTEIN-RELATED"/>
    <property type="match status" value="1"/>
</dbReference>
<feature type="region of interest" description="Disordered" evidence="2">
    <location>
        <begin position="703"/>
        <end position="742"/>
    </location>
</feature>
<dbReference type="PANTHER" id="PTHR34676:SF15">
    <property type="entry name" value="ZINC FINGER, CCHC-TYPE-RELATED"/>
    <property type="match status" value="1"/>
</dbReference>
<dbReference type="Pfam" id="PF14223">
    <property type="entry name" value="Retrotran_gag_2"/>
    <property type="match status" value="2"/>
</dbReference>
<accession>A0A484NMM1</accession>
<dbReference type="SUPFAM" id="SSF57756">
    <property type="entry name" value="Retrovirus zinc finger-like domains"/>
    <property type="match status" value="1"/>
</dbReference>
<dbReference type="SMART" id="SM00343">
    <property type="entry name" value="ZnF_C2HC"/>
    <property type="match status" value="1"/>
</dbReference>
<keyword evidence="1" id="KW-0863">Zinc-finger</keyword>
<protein>
    <recommendedName>
        <fullName evidence="3">CCHC-type domain-containing protein</fullName>
    </recommendedName>
</protein>
<organism evidence="4 5">
    <name type="scientific">Cuscuta campestris</name>
    <dbReference type="NCBI Taxonomy" id="132261"/>
    <lineage>
        <taxon>Eukaryota</taxon>
        <taxon>Viridiplantae</taxon>
        <taxon>Streptophyta</taxon>
        <taxon>Embryophyta</taxon>
        <taxon>Tracheophyta</taxon>
        <taxon>Spermatophyta</taxon>
        <taxon>Magnoliopsida</taxon>
        <taxon>eudicotyledons</taxon>
        <taxon>Gunneridae</taxon>
        <taxon>Pentapetalae</taxon>
        <taxon>asterids</taxon>
        <taxon>lamiids</taxon>
        <taxon>Solanales</taxon>
        <taxon>Convolvulaceae</taxon>
        <taxon>Cuscuteae</taxon>
        <taxon>Cuscuta</taxon>
        <taxon>Cuscuta subgen. Grammica</taxon>
        <taxon>Cuscuta sect. Cleistogrammica</taxon>
    </lineage>
</organism>
<dbReference type="PROSITE" id="PS50158">
    <property type="entry name" value="ZF_CCHC"/>
    <property type="match status" value="1"/>
</dbReference>
<dbReference type="AlphaFoldDB" id="A0A484NMM1"/>
<name>A0A484NMM1_9ASTE</name>
<dbReference type="InterPro" id="IPR036875">
    <property type="entry name" value="Znf_CCHC_sf"/>
</dbReference>
<dbReference type="EMBL" id="OOIL02006718">
    <property type="protein sequence ID" value="VFR01045.1"/>
    <property type="molecule type" value="Genomic_DNA"/>
</dbReference>
<feature type="compositionally biased region" description="Low complexity" evidence="2">
    <location>
        <begin position="709"/>
        <end position="718"/>
    </location>
</feature>
<proteinExistence type="predicted"/>
<feature type="domain" description="CCHC-type" evidence="3">
    <location>
        <begin position="156"/>
        <end position="171"/>
    </location>
</feature>
<evidence type="ECO:0000256" key="2">
    <source>
        <dbReference type="SAM" id="MobiDB-lite"/>
    </source>
</evidence>
<dbReference type="InterPro" id="IPR001878">
    <property type="entry name" value="Znf_CCHC"/>
</dbReference>
<keyword evidence="1" id="KW-0479">Metal-binding</keyword>
<evidence type="ECO:0000256" key="1">
    <source>
        <dbReference type="PROSITE-ProRule" id="PRU00047"/>
    </source>
</evidence>
<dbReference type="GO" id="GO:0003676">
    <property type="term" value="F:nucleic acid binding"/>
    <property type="evidence" value="ECO:0007669"/>
    <property type="project" value="InterPro"/>
</dbReference>
<evidence type="ECO:0000313" key="5">
    <source>
        <dbReference type="Proteomes" id="UP000595140"/>
    </source>
</evidence>
<keyword evidence="5" id="KW-1185">Reference proteome</keyword>
<sequence>MRIYIRSTNFQLWLVIKNGEEVPMKKVGDKLILKTEDEFDAEDIKKVKNYAKAINMLYCAVNPDDYRKISCCSTAKEMMKEHEKIDDMFDRFSKIVNDLHALKKTYTDRDLVRKILRSLTSEWRFKADAIYEVKLVMKKFCKLLRKKEKVEDGPVCYGCGEAGHIKNKCPRSGRNARHFKKQKAYISWGGDSGDESTDQEEDESANLCLMEHEDQTDDVQENGEEVPMKKVGETTVPKTEDEYDAQDIKKIENNAKAINILYCAVNPDDYRKISCCSTAKEMWDKLEIAYEGTDQVREAKIDFLTHEYELFHMKENEKIDDMFERFSKILNDLHALKKTYTDKELVRKILRSLTPEWRSKADAIQESISITSVTIDGLRGDLKTYESTILYPSLGEQKKNGIALKASTSQERDVEDSSDKDEFGIVLKKFHKFMSQEYERKGKKQGIERFHNIFLTKEIVSPKIVNKDLFKSATYAPSKSIFLQQGLLRFIHLTYEFFCPNLIRQFYANLRTTKGSLPSLISYVDGKTVFIDGVGLTSLFGLRRGDITENLDETFQDEAIWRQLGLDHRDLKFRNSSNPSVINLTLIQRVQQYIFSYVLLPRDSNHGVVNKDDIPLFHVLLNNVKFDWVHFFIVALSDGTRFSHLRFAIPIMHILAHCKIDFTRDTQVPVKKTCFITEAKFSWIVYREEGDAAPNLDLIVAEEEEESQNENQAESSQAGGSRATERVTRQRRTRPREEAPEPSWVKKIFDTLTCIRDAVRQLNERMTRLEQSRSYRGPRHSFSGGARPANSL</sequence>
<evidence type="ECO:0000259" key="3">
    <source>
        <dbReference type="PROSITE" id="PS50158"/>
    </source>
</evidence>
<reference evidence="4 5" key="1">
    <citation type="submission" date="2018-04" db="EMBL/GenBank/DDBJ databases">
        <authorList>
            <person name="Vogel A."/>
        </authorList>
    </citation>
    <scope>NUCLEOTIDE SEQUENCE [LARGE SCALE GENOMIC DNA]</scope>
</reference>